<keyword evidence="3" id="KW-1185">Reference proteome</keyword>
<reference evidence="2" key="1">
    <citation type="submission" date="2020-12" db="EMBL/GenBank/DDBJ databases">
        <title>WGS assembly of Carya illinoinensis cv. Pawnee.</title>
        <authorList>
            <person name="Platts A."/>
            <person name="Shu S."/>
            <person name="Wright S."/>
            <person name="Barry K."/>
            <person name="Edger P."/>
            <person name="Pires J.C."/>
            <person name="Schmutz J."/>
        </authorList>
    </citation>
    <scope>NUCLEOTIDE SEQUENCE</scope>
    <source>
        <tissue evidence="2">Leaf</tissue>
    </source>
</reference>
<keyword evidence="1" id="KW-0812">Transmembrane</keyword>
<keyword evidence="1" id="KW-0472">Membrane</keyword>
<dbReference type="EMBL" id="CM031814">
    <property type="protein sequence ID" value="KAG6651260.1"/>
    <property type="molecule type" value="Genomic_DNA"/>
</dbReference>
<evidence type="ECO:0000313" key="2">
    <source>
        <dbReference type="EMBL" id="KAG6651260.1"/>
    </source>
</evidence>
<organism evidence="2 3">
    <name type="scientific">Carya illinoinensis</name>
    <name type="common">Pecan</name>
    <dbReference type="NCBI Taxonomy" id="32201"/>
    <lineage>
        <taxon>Eukaryota</taxon>
        <taxon>Viridiplantae</taxon>
        <taxon>Streptophyta</taxon>
        <taxon>Embryophyta</taxon>
        <taxon>Tracheophyta</taxon>
        <taxon>Spermatophyta</taxon>
        <taxon>Magnoliopsida</taxon>
        <taxon>eudicotyledons</taxon>
        <taxon>Gunneridae</taxon>
        <taxon>Pentapetalae</taxon>
        <taxon>rosids</taxon>
        <taxon>fabids</taxon>
        <taxon>Fagales</taxon>
        <taxon>Juglandaceae</taxon>
        <taxon>Carya</taxon>
    </lineage>
</organism>
<name>A0A8T1Q9T6_CARIL</name>
<accession>A0A8T1Q9T6</accession>
<dbReference type="Proteomes" id="UP000811609">
    <property type="component" value="Chromosome 6"/>
</dbReference>
<proteinExistence type="predicted"/>
<dbReference type="PANTHER" id="PTHR33264">
    <property type="entry name" value="EXPRESSED PROTEIN"/>
    <property type="match status" value="1"/>
</dbReference>
<dbReference type="PANTHER" id="PTHR33264:SF27">
    <property type="entry name" value="TRANSMEMBRANE PROTEIN"/>
    <property type="match status" value="1"/>
</dbReference>
<comment type="caution">
    <text evidence="2">The sequence shown here is derived from an EMBL/GenBank/DDBJ whole genome shotgun (WGS) entry which is preliminary data.</text>
</comment>
<evidence type="ECO:0000256" key="1">
    <source>
        <dbReference type="SAM" id="Phobius"/>
    </source>
</evidence>
<keyword evidence="1" id="KW-1133">Transmembrane helix</keyword>
<evidence type="ECO:0000313" key="3">
    <source>
        <dbReference type="Proteomes" id="UP000811609"/>
    </source>
</evidence>
<feature type="transmembrane region" description="Helical" evidence="1">
    <location>
        <begin position="30"/>
        <end position="55"/>
    </location>
</feature>
<dbReference type="AlphaFoldDB" id="A0A8T1Q9T6"/>
<sequence>MTSIIISTSPAIISSFSSYLSRSAMEDPNMLAADCVVICCCCQCLILQILIFVLLKLPYKLIRKTRDYAKKRLRKRKKDDKITEREMDRYEDDDSFVGMHGESFRIEVDGLFRDIGDHGCGSCMEEVEKVLEEMSQKGEFAFGSFWGRKGSSGSLSTCVAKHEFDGRIVPNQIIEMIESYSYHSRSNIILPFRLTV</sequence>
<gene>
    <name evidence="2" type="ORF">CIPAW_06G098200</name>
</gene>
<protein>
    <submittedName>
        <fullName evidence="2">Uncharacterized protein</fullName>
    </submittedName>
</protein>